<evidence type="ECO:0000259" key="5">
    <source>
        <dbReference type="Pfam" id="PF25150"/>
    </source>
</evidence>
<comment type="caution">
    <text evidence="7">The sequence shown here is derived from an EMBL/GenBank/DDBJ whole genome shotgun (WGS) entry which is preliminary data.</text>
</comment>
<evidence type="ECO:0000313" key="8">
    <source>
        <dbReference type="Proteomes" id="UP000029964"/>
    </source>
</evidence>
<dbReference type="Proteomes" id="UP000029964">
    <property type="component" value="Unassembled WGS sequence"/>
</dbReference>
<dbReference type="Pfam" id="PF10350">
    <property type="entry name" value="DUF2428"/>
    <property type="match status" value="1"/>
</dbReference>
<accession>A0A086TF16</accession>
<feature type="domain" description="tRNA (32-2'-O)-methyltransferase regulator THADA-like TPR repeats region" evidence="5">
    <location>
        <begin position="245"/>
        <end position="553"/>
    </location>
</feature>
<dbReference type="STRING" id="857340.A0A086TF16"/>
<dbReference type="InterPro" id="IPR016024">
    <property type="entry name" value="ARM-type_fold"/>
</dbReference>
<evidence type="ECO:0000259" key="4">
    <source>
        <dbReference type="Pfam" id="PF10350"/>
    </source>
</evidence>
<evidence type="ECO:0000256" key="3">
    <source>
        <dbReference type="SAM" id="Coils"/>
    </source>
</evidence>
<sequence length="1573" mass="175089">METESPVNLANLLENQNDTVAWIISQPGDVQAIVITCKGNSAKEAPLSHASKGVDLLLGEAGQPKSASGHACIRLCGFVEQCSKAQAPQLCEWAYSRSMTEKLFNFYVEWNETDQHRSMKLVLDLIVQLQRRNPDRETAAETEKDLLKTLVSIVTGTSTKPVAKSAIKTIDHLLSKGVFSLEDVRRTYVECRPQADSSDENEVWRRFFAEILQWMRVHFVCPTAGRFIVLLYRGLRARDEKLPIKVWHQWLLDFLAEDANHLEGIKNYIFVPLFRSNRPEALKFLREVANHDAILTTSQSLEMDIPTLLQLAALETGKRVGLVEEPALSTEIKATDESSPLVLHEKVLTSVLSHPAHEVRSLAFSLLITSQSTTRPYSPIAFDLLRKHLGAYFADPDAKFRVEIMSRARDMFKRVRGSICVLKRSIPRARAKALKQKGLPEPKVGDAGGPQQVVYHNNLISLPEQQLVQCLDYHVDFLRWYVRFLCGELVPTASYQRHVGSLKALSSILRMEGETSKTWETAEDQDLLFDLFDGTWVRALFDLLMDPFDDVREMSSQCLKSILSTRQYRRFTLNGPAKGPSSLDELQGLLKRSNELARRTARADHSDGAARVGQLVYKFSNGQDERLAFLTRLMEELEGKLSIAEQDLARAVLDAPVHGDFAALRYIWQVVSEIRFSDQELETIQNLQDRLVNFCERIWLAVRSILCDDSPEGHLPQELEEVEGLNTKDVLSYSFRSVHESSNLVRSLILTIRNRSKPGYISPSAISFERMGNLTFQQLSTLRHRGAFTTVSGTFATCCQQTKHLGPEDTANGESLLDAWYKGTMDAIYAQVSTTRRSAGIPSLMTGLLSANASSPAFGDVMEKLIEIAGKEAWVRETDGSNLPQVHAFNCLKDIFKNSLLTSTGNKSEKYLPECLELAANGLKSEVWAIRNCALILLRSLADTLFGSHESKSMIGAGWDGKANRIPYHKYPTLPSMLVNLLRSGHEMMSPTAATATGTVGAESVFPSLDIVRRAGPPDVLREELQAHIAKYLASPVWHMREMAARTLCSCLLHDKWLQVIRRLVNEALQDEAGNTLNYMHGVLLALKCVFDRLSEVALDQLIADLPDLVTMLKESNIDKRYAHCHDVLAAYLEVVNQISEFGVLHSMPLEHIQVPLPSSCRSALMKVQVARYQVHAAYRRPCPVEGLREIFIGSNLGADTMSASLALIPKLWSISSTTDDELSALCGFYVDICLETTDKSEPQAAALEELATILDYLLRRKSYYALNPLRLSTLWATLPFRPVNPSLSNAILRVSGCVVATLLHFGRISPAGLRGWGKMMADAGLEDKSFDTRFAAAESLRSFFAVVVDTCTTEDYLPALLALYDSLNDDDDEVRDVGSASVQSIIGQRLVSIEAATRLLDWLATTLGTSASFKSTITSRLAGVKNTLTTPSPADEQLSSALRVDDSLFVVEEQNLFVDEVREAKRWISVYAAVEWHASEASLRDLDGWLCGGLARLQSLLNQDDGPLGWASDPQVFAICSLLILCSVTMVSRGHASQQLGETLGRIKEALDTNKDKHISGLLAEPLHKLKI</sequence>
<dbReference type="InterPro" id="IPR056842">
    <property type="entry name" value="THADA-like_TPR_C"/>
</dbReference>
<keyword evidence="8" id="KW-1185">Reference proteome</keyword>
<evidence type="ECO:0000256" key="1">
    <source>
        <dbReference type="ARBA" id="ARBA00010409"/>
    </source>
</evidence>
<dbReference type="Pfam" id="PF25150">
    <property type="entry name" value="TPR_Trm732"/>
    <property type="match status" value="1"/>
</dbReference>
<evidence type="ECO:0000313" key="7">
    <source>
        <dbReference type="EMBL" id="KFH47948.1"/>
    </source>
</evidence>
<dbReference type="PANTHER" id="PTHR14387">
    <property type="entry name" value="THADA/DEATH RECEPTOR INTERACTING PROTEIN"/>
    <property type="match status" value="1"/>
</dbReference>
<dbReference type="GO" id="GO:0030488">
    <property type="term" value="P:tRNA methylation"/>
    <property type="evidence" value="ECO:0007669"/>
    <property type="project" value="TreeGrafter"/>
</dbReference>
<feature type="coiled-coil region" evidence="3">
    <location>
        <begin position="627"/>
        <end position="654"/>
    </location>
</feature>
<dbReference type="PANTHER" id="PTHR14387:SF0">
    <property type="entry name" value="DUF2428 DOMAIN-CONTAINING PROTEIN"/>
    <property type="match status" value="1"/>
</dbReference>
<dbReference type="OrthoDB" id="73997at2759"/>
<organism evidence="7 8">
    <name type="scientific">Hapsidospora chrysogenum (strain ATCC 11550 / CBS 779.69 / DSM 880 / IAM 14645 / JCM 23072 / IMI 49137)</name>
    <name type="common">Acremonium chrysogenum</name>
    <dbReference type="NCBI Taxonomy" id="857340"/>
    <lineage>
        <taxon>Eukaryota</taxon>
        <taxon>Fungi</taxon>
        <taxon>Dikarya</taxon>
        <taxon>Ascomycota</taxon>
        <taxon>Pezizomycotina</taxon>
        <taxon>Sordariomycetes</taxon>
        <taxon>Hypocreomycetidae</taxon>
        <taxon>Hypocreales</taxon>
        <taxon>Bionectriaceae</taxon>
        <taxon>Hapsidospora</taxon>
    </lineage>
</organism>
<dbReference type="InterPro" id="IPR019442">
    <property type="entry name" value="THADA/TRM732_DUF2428"/>
</dbReference>
<proteinExistence type="inferred from homology"/>
<evidence type="ECO:0000259" key="6">
    <source>
        <dbReference type="Pfam" id="PF25151"/>
    </source>
</evidence>
<dbReference type="EMBL" id="JPKY01000006">
    <property type="protein sequence ID" value="KFH47948.1"/>
    <property type="molecule type" value="Genomic_DNA"/>
</dbReference>
<protein>
    <submittedName>
        <fullName evidence="7">Uncharacterized protein</fullName>
    </submittedName>
</protein>
<comment type="similarity">
    <text evidence="1">Belongs to the THADA family.</text>
</comment>
<keyword evidence="2" id="KW-0819">tRNA processing</keyword>
<evidence type="ECO:0000256" key="2">
    <source>
        <dbReference type="ARBA" id="ARBA00022694"/>
    </source>
</evidence>
<reference evidence="8" key="1">
    <citation type="journal article" date="2014" name="Genome Announc.">
        <title>Genome sequence and annotation of Acremonium chrysogenum, producer of the beta-lactam antibiotic cephalosporin C.</title>
        <authorList>
            <person name="Terfehr D."/>
            <person name="Dahlmann T.A."/>
            <person name="Specht T."/>
            <person name="Zadra I."/>
            <person name="Kuernsteiner H."/>
            <person name="Kueck U."/>
        </authorList>
    </citation>
    <scope>NUCLEOTIDE SEQUENCE [LARGE SCALE GENOMIC DNA]</scope>
    <source>
        <strain evidence="8">ATCC 11550 / CBS 779.69 / DSM 880 / IAM 14645 / JCM 23072 / IMI 49137</strain>
    </source>
</reference>
<dbReference type="Pfam" id="PF26523">
    <property type="entry name" value="Trm732_C"/>
    <property type="match status" value="1"/>
</dbReference>
<gene>
    <name evidence="7" type="ORF">ACRE_012830</name>
</gene>
<keyword evidence="3" id="KW-0175">Coiled coil</keyword>
<dbReference type="SUPFAM" id="SSF48371">
    <property type="entry name" value="ARM repeat"/>
    <property type="match status" value="2"/>
</dbReference>
<feature type="domain" description="tRNA (32-2'-O)-methyltransferase regulator THADA-like C-terminal TPR repeats region" evidence="6">
    <location>
        <begin position="931"/>
        <end position="1089"/>
    </location>
</feature>
<name>A0A086TF16_HAPC1</name>
<dbReference type="HOGENOM" id="CLU_001011_1_0_1"/>
<dbReference type="InterPro" id="IPR051954">
    <property type="entry name" value="tRNA_methyltransferase_THADA"/>
</dbReference>
<dbReference type="GO" id="GO:0005829">
    <property type="term" value="C:cytosol"/>
    <property type="evidence" value="ECO:0007669"/>
    <property type="project" value="TreeGrafter"/>
</dbReference>
<dbReference type="Pfam" id="PF25151">
    <property type="entry name" value="TPR_Trm732_C"/>
    <property type="match status" value="1"/>
</dbReference>
<feature type="domain" description="DUF2428" evidence="4">
    <location>
        <begin position="687"/>
        <end position="929"/>
    </location>
</feature>
<dbReference type="InterPro" id="IPR056843">
    <property type="entry name" value="THADA-like_TPR"/>
</dbReference>
<dbReference type="InterPro" id="IPR011989">
    <property type="entry name" value="ARM-like"/>
</dbReference>
<dbReference type="Gene3D" id="1.25.10.10">
    <property type="entry name" value="Leucine-rich Repeat Variant"/>
    <property type="match status" value="1"/>
</dbReference>